<dbReference type="Proteomes" id="UP000830375">
    <property type="component" value="Unassembled WGS sequence"/>
</dbReference>
<dbReference type="EMBL" id="JACTAM010000006">
    <property type="protein sequence ID" value="KAI2663522.1"/>
    <property type="molecule type" value="Genomic_DNA"/>
</dbReference>
<reference evidence="2 3" key="1">
    <citation type="submission" date="2022-01" db="EMBL/GenBank/DDBJ databases">
        <title>A high-quality chromosome-level genome assembly of rohu carp, Labeo rohita.</title>
        <authorList>
            <person name="Arick M.A. II"/>
            <person name="Hsu C.-Y."/>
            <person name="Magbanua Z."/>
            <person name="Pechanova O."/>
            <person name="Grover C."/>
            <person name="Miller E."/>
            <person name="Thrash A."/>
            <person name="Ezzel L."/>
            <person name="Alam S."/>
            <person name="Benzie J."/>
            <person name="Hamilton M."/>
            <person name="Karsi A."/>
            <person name="Lawrence M.L."/>
            <person name="Peterson D.G."/>
        </authorList>
    </citation>
    <scope>NUCLEOTIDE SEQUENCE [LARGE SCALE GENOMIC DNA]</scope>
    <source>
        <strain evidence="3">BAU-BD-2019</strain>
        <tissue evidence="2">Blood</tissue>
    </source>
</reference>
<accession>A0ABQ8MMD9</accession>
<name>A0ABQ8MMD9_LABRO</name>
<feature type="compositionally biased region" description="Gly residues" evidence="1">
    <location>
        <begin position="77"/>
        <end position="89"/>
    </location>
</feature>
<feature type="region of interest" description="Disordered" evidence="1">
    <location>
        <begin position="1"/>
        <end position="115"/>
    </location>
</feature>
<proteinExistence type="predicted"/>
<protein>
    <submittedName>
        <fullName evidence="2">Midasin</fullName>
    </submittedName>
</protein>
<gene>
    <name evidence="2" type="ORF">H4Q32_012071</name>
</gene>
<evidence type="ECO:0000313" key="2">
    <source>
        <dbReference type="EMBL" id="KAI2663522.1"/>
    </source>
</evidence>
<evidence type="ECO:0000313" key="3">
    <source>
        <dbReference type="Proteomes" id="UP000830375"/>
    </source>
</evidence>
<keyword evidence="3" id="KW-1185">Reference proteome</keyword>
<evidence type="ECO:0000256" key="1">
    <source>
        <dbReference type="SAM" id="MobiDB-lite"/>
    </source>
</evidence>
<comment type="caution">
    <text evidence="2">The sequence shown here is derived from an EMBL/GenBank/DDBJ whole genome shotgun (WGS) entry which is preliminary data.</text>
</comment>
<sequence length="115" mass="11688">MGENLEGGSGGGRIPRRMTNRVQGGDNKERSQGDDMSGLEQEEPGATQATAMMTAHVGADRGRSHGGGRADDSRGMTDGGGAGGGGAQGRDGELMNQGDEEDLEGRSEANGAGRR</sequence>
<organism evidence="2 3">
    <name type="scientific">Labeo rohita</name>
    <name type="common">Indian major carp</name>
    <name type="synonym">Cyprinus rohita</name>
    <dbReference type="NCBI Taxonomy" id="84645"/>
    <lineage>
        <taxon>Eukaryota</taxon>
        <taxon>Metazoa</taxon>
        <taxon>Chordata</taxon>
        <taxon>Craniata</taxon>
        <taxon>Vertebrata</taxon>
        <taxon>Euteleostomi</taxon>
        <taxon>Actinopterygii</taxon>
        <taxon>Neopterygii</taxon>
        <taxon>Teleostei</taxon>
        <taxon>Ostariophysi</taxon>
        <taxon>Cypriniformes</taxon>
        <taxon>Cyprinidae</taxon>
        <taxon>Labeoninae</taxon>
        <taxon>Labeonini</taxon>
        <taxon>Labeo</taxon>
    </lineage>
</organism>
<feature type="compositionally biased region" description="Basic and acidic residues" evidence="1">
    <location>
        <begin position="58"/>
        <end position="75"/>
    </location>
</feature>
<feature type="compositionally biased region" description="Gly residues" evidence="1">
    <location>
        <begin position="1"/>
        <end position="13"/>
    </location>
</feature>